<dbReference type="InterPro" id="IPR026591">
    <property type="entry name" value="Sirtuin_cat_small_dom_sf"/>
</dbReference>
<feature type="binding site" evidence="8">
    <location>
        <position position="328"/>
    </location>
    <ligand>
        <name>Zn(2+)</name>
        <dbReference type="ChEBI" id="CHEBI:29105"/>
    </ligand>
</feature>
<dbReference type="InterPro" id="IPR002589">
    <property type="entry name" value="Macro_dom"/>
</dbReference>
<dbReference type="GO" id="GO:0016740">
    <property type="term" value="F:transferase activity"/>
    <property type="evidence" value="ECO:0007669"/>
    <property type="project" value="UniProtKB-KW"/>
</dbReference>
<feature type="domain" description="Deacetylase sirtuin-type" evidence="9">
    <location>
        <begin position="181"/>
        <end position="491"/>
    </location>
</feature>
<evidence type="ECO:0008006" key="13">
    <source>
        <dbReference type="Google" id="ProtNLM"/>
    </source>
</evidence>
<dbReference type="SUPFAM" id="SSF52949">
    <property type="entry name" value="Macro domain-like"/>
    <property type="match status" value="1"/>
</dbReference>
<comment type="caution">
    <text evidence="8">Lacks conserved residue(s) required for the propagation of feature annotation.</text>
</comment>
<name>G5ABJ5_PHYSP</name>
<dbReference type="Pfam" id="PF01661">
    <property type="entry name" value="Macro"/>
    <property type="match status" value="1"/>
</dbReference>
<dbReference type="EMBL" id="JH159163">
    <property type="protein sequence ID" value="EGZ06720.1"/>
    <property type="molecule type" value="Genomic_DNA"/>
</dbReference>
<dbReference type="Gene3D" id="3.40.220.10">
    <property type="entry name" value="Leucine Aminopeptidase, subunit E, domain 1"/>
    <property type="match status" value="1"/>
</dbReference>
<evidence type="ECO:0000256" key="2">
    <source>
        <dbReference type="ARBA" id="ARBA00022679"/>
    </source>
</evidence>
<feature type="binding site" evidence="8">
    <location>
        <position position="324"/>
    </location>
    <ligand>
        <name>Zn(2+)</name>
        <dbReference type="ChEBI" id="CHEBI:29105"/>
    </ligand>
</feature>
<dbReference type="CDD" id="cd00296">
    <property type="entry name" value="SIR2"/>
    <property type="match status" value="1"/>
</dbReference>
<evidence type="ECO:0000313" key="11">
    <source>
        <dbReference type="EMBL" id="EGZ06720.1"/>
    </source>
</evidence>
<protein>
    <recommendedName>
        <fullName evidence="13">Macro domain-containing protein</fullName>
    </recommendedName>
</protein>
<feature type="domain" description="Macro" evidence="10">
    <location>
        <begin position="1"/>
        <end position="185"/>
    </location>
</feature>
<dbReference type="PANTHER" id="PTHR11106:SF121">
    <property type="entry name" value="ADP-RIBOSE 1''-PHOSPHATE PHOSPHATASE"/>
    <property type="match status" value="1"/>
</dbReference>
<dbReference type="AlphaFoldDB" id="G5ABJ5"/>
<keyword evidence="3 8" id="KW-0479">Metal-binding</keyword>
<keyword evidence="6" id="KW-0520">NAD</keyword>
<evidence type="ECO:0000256" key="5">
    <source>
        <dbReference type="ARBA" id="ARBA00022833"/>
    </source>
</evidence>
<evidence type="ECO:0000256" key="4">
    <source>
        <dbReference type="ARBA" id="ARBA00022801"/>
    </source>
</evidence>
<evidence type="ECO:0000313" key="12">
    <source>
        <dbReference type="Proteomes" id="UP000002640"/>
    </source>
</evidence>
<dbReference type="SMR" id="G5ABJ5"/>
<keyword evidence="4" id="KW-0378">Hydrolase</keyword>
<dbReference type="InterPro" id="IPR026590">
    <property type="entry name" value="Ssirtuin_cat_dom"/>
</dbReference>
<dbReference type="Gene3D" id="3.30.1600.10">
    <property type="entry name" value="SIR2/SIRT2 'Small Domain"/>
    <property type="match status" value="1"/>
</dbReference>
<dbReference type="SMART" id="SM00506">
    <property type="entry name" value="A1pp"/>
    <property type="match status" value="1"/>
</dbReference>
<dbReference type="InterPro" id="IPR029035">
    <property type="entry name" value="DHS-like_NAD/FAD-binding_dom"/>
</dbReference>
<organism evidence="11 12">
    <name type="scientific">Phytophthora sojae (strain P6497)</name>
    <name type="common">Soybean stem and root rot agent</name>
    <name type="synonym">Phytophthora megasperma f. sp. glycines</name>
    <dbReference type="NCBI Taxonomy" id="1094619"/>
    <lineage>
        <taxon>Eukaryota</taxon>
        <taxon>Sar</taxon>
        <taxon>Stramenopiles</taxon>
        <taxon>Oomycota</taxon>
        <taxon>Peronosporomycetes</taxon>
        <taxon>Peronosporales</taxon>
        <taxon>Peronosporaceae</taxon>
        <taxon>Phytophthora</taxon>
    </lineage>
</organism>
<keyword evidence="5 8" id="KW-0862">Zinc</keyword>
<gene>
    <name evidence="11" type="ORF">PHYSODRAFT_252048</name>
</gene>
<dbReference type="PANTHER" id="PTHR11106">
    <property type="entry name" value="GANGLIOSIDE INDUCED DIFFERENTIATION ASSOCIATED PROTEIN 2-RELATED"/>
    <property type="match status" value="1"/>
</dbReference>
<dbReference type="KEGG" id="psoj:PHYSODRAFT_252048"/>
<feature type="binding site" evidence="8">
    <location>
        <position position="366"/>
    </location>
    <ligand>
        <name>Zn(2+)</name>
        <dbReference type="ChEBI" id="CHEBI:29105"/>
    </ligand>
</feature>
<evidence type="ECO:0000256" key="8">
    <source>
        <dbReference type="PROSITE-ProRule" id="PRU00236"/>
    </source>
</evidence>
<evidence type="ECO:0000259" key="10">
    <source>
        <dbReference type="PROSITE" id="PS51154"/>
    </source>
</evidence>
<dbReference type="GO" id="GO:0016798">
    <property type="term" value="F:hydrolase activity, acting on glycosyl bonds"/>
    <property type="evidence" value="ECO:0007669"/>
    <property type="project" value="UniProtKB-KW"/>
</dbReference>
<dbReference type="Proteomes" id="UP000002640">
    <property type="component" value="Unassembled WGS sequence"/>
</dbReference>
<dbReference type="Gene3D" id="3.40.50.1220">
    <property type="entry name" value="TPP-binding domain"/>
    <property type="match status" value="1"/>
</dbReference>
<feature type="binding site" evidence="8">
    <location>
        <position position="363"/>
    </location>
    <ligand>
        <name>Zn(2+)</name>
        <dbReference type="ChEBI" id="CHEBI:29105"/>
    </ligand>
</feature>
<dbReference type="PROSITE" id="PS50305">
    <property type="entry name" value="SIRTUIN"/>
    <property type="match status" value="1"/>
</dbReference>
<accession>G5ABJ5</accession>
<comment type="cofactor">
    <cofactor evidence="1">
        <name>Zn(2+)</name>
        <dbReference type="ChEBI" id="CHEBI:29105"/>
    </cofactor>
</comment>
<reference evidence="11 12" key="1">
    <citation type="journal article" date="2006" name="Science">
        <title>Phytophthora genome sequences uncover evolutionary origins and mechanisms of pathogenesis.</title>
        <authorList>
            <person name="Tyler B.M."/>
            <person name="Tripathy S."/>
            <person name="Zhang X."/>
            <person name="Dehal P."/>
            <person name="Jiang R.H."/>
            <person name="Aerts A."/>
            <person name="Arredondo F.D."/>
            <person name="Baxter L."/>
            <person name="Bensasson D."/>
            <person name="Beynon J.L."/>
            <person name="Chapman J."/>
            <person name="Damasceno C.M."/>
            <person name="Dorrance A.E."/>
            <person name="Dou D."/>
            <person name="Dickerman A.W."/>
            <person name="Dubchak I.L."/>
            <person name="Garbelotto M."/>
            <person name="Gijzen M."/>
            <person name="Gordon S.G."/>
            <person name="Govers F."/>
            <person name="Grunwald N.J."/>
            <person name="Huang W."/>
            <person name="Ivors K.L."/>
            <person name="Jones R.W."/>
            <person name="Kamoun S."/>
            <person name="Krampis K."/>
            <person name="Lamour K.H."/>
            <person name="Lee M.K."/>
            <person name="McDonald W.H."/>
            <person name="Medina M."/>
            <person name="Meijer H.J."/>
            <person name="Nordberg E.K."/>
            <person name="Maclean D.J."/>
            <person name="Ospina-Giraldo M.D."/>
            <person name="Morris P.F."/>
            <person name="Phuntumart V."/>
            <person name="Putnam N.H."/>
            <person name="Rash S."/>
            <person name="Rose J.K."/>
            <person name="Sakihama Y."/>
            <person name="Salamov A.A."/>
            <person name="Savidor A."/>
            <person name="Scheuring C.F."/>
            <person name="Smith B.M."/>
            <person name="Sobral B.W."/>
            <person name="Terry A."/>
            <person name="Torto-Alalibo T.A."/>
            <person name="Win J."/>
            <person name="Xu Z."/>
            <person name="Zhang H."/>
            <person name="Grigoriev I.V."/>
            <person name="Rokhsar D.S."/>
            <person name="Boore J.L."/>
        </authorList>
    </citation>
    <scope>NUCLEOTIDE SEQUENCE [LARGE SCALE GENOMIC DNA]</scope>
    <source>
        <strain evidence="11 12">P6497</strain>
    </source>
</reference>
<sequence>MQTKASEPISLWKGDITTLKATAIVNAANAELLGCFRPSHKCIDNVIQARVCERAHEEPVGYAQITPGFALPADYVVHTVGPQLHRGSMPTATEREQLQSCYTRSLDLLLMTLDKEPRERVSIAFPCISTGLIAFPNELAVSLAVDSVMEWLVAHREQTKGWKVIFNTFLKLDYDEYKAYIEKNSRGCVGGARVVIQDADYLLVSAGAGLSASAGLDFRSEAVMKMFHPTVRRAIPGFRTLYNFIAFRDWDEALMWGFYFKNASMIWFDWMRYRTIQDIVDQFERREEGSSFVQTTNVDGLFQQEGFDRKSVFVMQGDFGRILCAKPCSQESVWDIKPFMDKGLKSFNPATYRIEDPADLPKCPKCGGRTSAFLREDDTFIDSGVAEDRARYEQWLDRVMEQVQDYGKKLVILEVGIGFNTPGVLRIPDEQFALQDGVQLVRVNQESPDIPFQCHGVEVPEDATDVLDYIAHQSKVDELLVSADQNEIRRELSRILPSRRQELALRKTR</sequence>
<dbReference type="STRING" id="1094619.G5ABJ5"/>
<dbReference type="GO" id="GO:0046872">
    <property type="term" value="F:metal ion binding"/>
    <property type="evidence" value="ECO:0007669"/>
    <property type="project" value="UniProtKB-KW"/>
</dbReference>
<dbReference type="PROSITE" id="PS51154">
    <property type="entry name" value="MACRO"/>
    <property type="match status" value="1"/>
</dbReference>
<evidence type="ECO:0000256" key="3">
    <source>
        <dbReference type="ARBA" id="ARBA00022723"/>
    </source>
</evidence>
<proteinExistence type="predicted"/>
<dbReference type="InParanoid" id="G5ABJ5"/>
<evidence type="ECO:0000259" key="9">
    <source>
        <dbReference type="PROSITE" id="PS50305"/>
    </source>
</evidence>
<keyword evidence="7" id="KW-0326">Glycosidase</keyword>
<evidence type="ECO:0000256" key="1">
    <source>
        <dbReference type="ARBA" id="ARBA00001947"/>
    </source>
</evidence>
<dbReference type="RefSeq" id="XP_009537484.1">
    <property type="nucleotide sequence ID" value="XM_009539189.1"/>
</dbReference>
<keyword evidence="2" id="KW-0808">Transferase</keyword>
<dbReference type="GeneID" id="20638226"/>
<dbReference type="SUPFAM" id="SSF52467">
    <property type="entry name" value="DHS-like NAD/FAD-binding domain"/>
    <property type="match status" value="1"/>
</dbReference>
<evidence type="ECO:0000256" key="7">
    <source>
        <dbReference type="ARBA" id="ARBA00023295"/>
    </source>
</evidence>
<keyword evidence="12" id="KW-1185">Reference proteome</keyword>
<evidence type="ECO:0000256" key="6">
    <source>
        <dbReference type="ARBA" id="ARBA00023027"/>
    </source>
</evidence>
<dbReference type="InterPro" id="IPR043472">
    <property type="entry name" value="Macro_dom-like"/>
</dbReference>